<evidence type="ECO:0000256" key="2">
    <source>
        <dbReference type="ARBA" id="ARBA00022649"/>
    </source>
</evidence>
<dbReference type="EMBL" id="MHIQ01000019">
    <property type="protein sequence ID" value="OGY54754.1"/>
    <property type="molecule type" value="Genomic_DNA"/>
</dbReference>
<dbReference type="InterPro" id="IPR002934">
    <property type="entry name" value="Polymerase_NTP_transf_dom"/>
</dbReference>
<keyword evidence="2" id="KW-1277">Toxin-antitoxin system</keyword>
<dbReference type="GO" id="GO:0016779">
    <property type="term" value="F:nucleotidyltransferase activity"/>
    <property type="evidence" value="ECO:0007669"/>
    <property type="project" value="UniProtKB-KW"/>
</dbReference>
<dbReference type="InterPro" id="IPR043519">
    <property type="entry name" value="NT_sf"/>
</dbReference>
<proteinExistence type="inferred from homology"/>
<evidence type="ECO:0000256" key="9">
    <source>
        <dbReference type="ARBA" id="ARBA00038276"/>
    </source>
</evidence>
<keyword evidence="6" id="KW-0547">Nucleotide-binding</keyword>
<dbReference type="PANTHER" id="PTHR33571">
    <property type="entry name" value="SSL8005 PROTEIN"/>
    <property type="match status" value="1"/>
</dbReference>
<dbReference type="InterPro" id="IPR052038">
    <property type="entry name" value="Type-VII_TA_antitoxin"/>
</dbReference>
<evidence type="ECO:0000256" key="3">
    <source>
        <dbReference type="ARBA" id="ARBA00022679"/>
    </source>
</evidence>
<evidence type="ECO:0000313" key="12">
    <source>
        <dbReference type="Proteomes" id="UP000178944"/>
    </source>
</evidence>
<dbReference type="GO" id="GO:0005524">
    <property type="term" value="F:ATP binding"/>
    <property type="evidence" value="ECO:0007669"/>
    <property type="project" value="UniProtKB-KW"/>
</dbReference>
<evidence type="ECO:0000313" key="11">
    <source>
        <dbReference type="EMBL" id="OGY54754.1"/>
    </source>
</evidence>
<dbReference type="Pfam" id="PF01909">
    <property type="entry name" value="NTP_transf_2"/>
    <property type="match status" value="1"/>
</dbReference>
<name>A0A1G1YR27_9BACT</name>
<sequence>MNGELKKSLTIINQKFDSLKKDYGVKKIGVFGSFVSGRPRKDSDIDILVEFSQPVSLFEFIEVEDFLSKALKRKVDLVTKNALKPAIKKDVLNEVVYV</sequence>
<keyword evidence="3 11" id="KW-0808">Transferase</keyword>
<dbReference type="CDD" id="cd05403">
    <property type="entry name" value="NT_KNTase_like"/>
    <property type="match status" value="1"/>
</dbReference>
<dbReference type="GO" id="GO:0046872">
    <property type="term" value="F:metal ion binding"/>
    <property type="evidence" value="ECO:0007669"/>
    <property type="project" value="UniProtKB-KW"/>
</dbReference>
<evidence type="ECO:0000256" key="5">
    <source>
        <dbReference type="ARBA" id="ARBA00022723"/>
    </source>
</evidence>
<evidence type="ECO:0000256" key="8">
    <source>
        <dbReference type="ARBA" id="ARBA00022842"/>
    </source>
</evidence>
<keyword evidence="8" id="KW-0460">Magnesium</keyword>
<evidence type="ECO:0000256" key="7">
    <source>
        <dbReference type="ARBA" id="ARBA00022840"/>
    </source>
</evidence>
<comment type="cofactor">
    <cofactor evidence="1">
        <name>Mg(2+)</name>
        <dbReference type="ChEBI" id="CHEBI:18420"/>
    </cofactor>
</comment>
<dbReference type="Gene3D" id="3.30.460.10">
    <property type="entry name" value="Beta Polymerase, domain 2"/>
    <property type="match status" value="1"/>
</dbReference>
<protein>
    <submittedName>
        <fullName evidence="11">Nucleotidyltransferase</fullName>
    </submittedName>
</protein>
<gene>
    <name evidence="11" type="ORF">A2951_01990</name>
</gene>
<dbReference type="AlphaFoldDB" id="A0A1G1YR27"/>
<feature type="domain" description="Polymerase nucleotidyl transferase" evidence="10">
    <location>
        <begin position="16"/>
        <end position="98"/>
    </location>
</feature>
<dbReference type="PANTHER" id="PTHR33571:SF19">
    <property type="entry name" value="PROTEIN ADENYLYLTRANSFERASE MJ0128-RELATED"/>
    <property type="match status" value="1"/>
</dbReference>
<evidence type="ECO:0000256" key="1">
    <source>
        <dbReference type="ARBA" id="ARBA00001946"/>
    </source>
</evidence>
<keyword evidence="4" id="KW-0548">Nucleotidyltransferase</keyword>
<dbReference type="Proteomes" id="UP000178944">
    <property type="component" value="Unassembled WGS sequence"/>
</dbReference>
<organism evidence="11 12">
    <name type="scientific">Candidatus Buchananbacteria bacterium RIFCSPLOWO2_01_FULL_56_15</name>
    <dbReference type="NCBI Taxonomy" id="1797547"/>
    <lineage>
        <taxon>Bacteria</taxon>
        <taxon>Candidatus Buchananiibacteriota</taxon>
    </lineage>
</organism>
<keyword evidence="7" id="KW-0067">ATP-binding</keyword>
<comment type="similarity">
    <text evidence="9">Belongs to the MntA antitoxin family.</text>
</comment>
<comment type="caution">
    <text evidence="11">The sequence shown here is derived from an EMBL/GenBank/DDBJ whole genome shotgun (WGS) entry which is preliminary data.</text>
</comment>
<keyword evidence="5" id="KW-0479">Metal-binding</keyword>
<evidence type="ECO:0000256" key="6">
    <source>
        <dbReference type="ARBA" id="ARBA00022741"/>
    </source>
</evidence>
<evidence type="ECO:0000259" key="10">
    <source>
        <dbReference type="Pfam" id="PF01909"/>
    </source>
</evidence>
<evidence type="ECO:0000256" key="4">
    <source>
        <dbReference type="ARBA" id="ARBA00022695"/>
    </source>
</evidence>
<accession>A0A1G1YR27</accession>
<reference evidence="11 12" key="1">
    <citation type="journal article" date="2016" name="Nat. Commun.">
        <title>Thousands of microbial genomes shed light on interconnected biogeochemical processes in an aquifer system.</title>
        <authorList>
            <person name="Anantharaman K."/>
            <person name="Brown C.T."/>
            <person name="Hug L.A."/>
            <person name="Sharon I."/>
            <person name="Castelle C.J."/>
            <person name="Probst A.J."/>
            <person name="Thomas B.C."/>
            <person name="Singh A."/>
            <person name="Wilkins M.J."/>
            <person name="Karaoz U."/>
            <person name="Brodie E.L."/>
            <person name="Williams K.H."/>
            <person name="Hubbard S.S."/>
            <person name="Banfield J.F."/>
        </authorList>
    </citation>
    <scope>NUCLEOTIDE SEQUENCE [LARGE SCALE GENOMIC DNA]</scope>
</reference>
<dbReference type="SUPFAM" id="SSF81301">
    <property type="entry name" value="Nucleotidyltransferase"/>
    <property type="match status" value="1"/>
</dbReference>